<gene>
    <name evidence="2" type="ORF">N7G274_004091</name>
</gene>
<dbReference type="EMBL" id="JBEFKJ010000012">
    <property type="protein sequence ID" value="KAL2043032.1"/>
    <property type="molecule type" value="Genomic_DNA"/>
</dbReference>
<protein>
    <submittedName>
        <fullName evidence="2">Uncharacterized protein</fullName>
    </submittedName>
</protein>
<keyword evidence="3" id="KW-1185">Reference proteome</keyword>
<name>A0ABR4AAX9_9LECA</name>
<evidence type="ECO:0000313" key="2">
    <source>
        <dbReference type="EMBL" id="KAL2043032.1"/>
    </source>
</evidence>
<proteinExistence type="predicted"/>
<comment type="caution">
    <text evidence="2">The sequence shown here is derived from an EMBL/GenBank/DDBJ whole genome shotgun (WGS) entry which is preliminary data.</text>
</comment>
<dbReference type="Proteomes" id="UP001590950">
    <property type="component" value="Unassembled WGS sequence"/>
</dbReference>
<feature type="compositionally biased region" description="Basic and acidic residues" evidence="1">
    <location>
        <begin position="1"/>
        <end position="11"/>
    </location>
</feature>
<organism evidence="2 3">
    <name type="scientific">Stereocaulon virgatum</name>
    <dbReference type="NCBI Taxonomy" id="373712"/>
    <lineage>
        <taxon>Eukaryota</taxon>
        <taxon>Fungi</taxon>
        <taxon>Dikarya</taxon>
        <taxon>Ascomycota</taxon>
        <taxon>Pezizomycotina</taxon>
        <taxon>Lecanoromycetes</taxon>
        <taxon>OSLEUM clade</taxon>
        <taxon>Lecanoromycetidae</taxon>
        <taxon>Lecanorales</taxon>
        <taxon>Lecanorineae</taxon>
        <taxon>Stereocaulaceae</taxon>
        <taxon>Stereocaulon</taxon>
    </lineage>
</organism>
<reference evidence="2 3" key="1">
    <citation type="submission" date="2024-09" db="EMBL/GenBank/DDBJ databases">
        <title>Rethinking Asexuality: The Enigmatic Case of Functional Sexual Genes in Lepraria (Stereocaulaceae).</title>
        <authorList>
            <person name="Doellman M."/>
            <person name="Sun Y."/>
            <person name="Barcenas-Pena A."/>
            <person name="Lumbsch H.T."/>
            <person name="Grewe F."/>
        </authorList>
    </citation>
    <scope>NUCLEOTIDE SEQUENCE [LARGE SCALE GENOMIC DNA]</scope>
    <source>
        <strain evidence="2 3">Mercado 3170</strain>
    </source>
</reference>
<evidence type="ECO:0000256" key="1">
    <source>
        <dbReference type="SAM" id="MobiDB-lite"/>
    </source>
</evidence>
<feature type="region of interest" description="Disordered" evidence="1">
    <location>
        <begin position="1"/>
        <end position="20"/>
    </location>
</feature>
<evidence type="ECO:0000313" key="3">
    <source>
        <dbReference type="Proteomes" id="UP001590950"/>
    </source>
</evidence>
<accession>A0ABR4AAX9</accession>
<sequence>MNHSLCKEDSTAQRGLRGSNPILQQSRAISTRVPYMFDELTLPLTGQTPYPFSILDGQCATYSRSQSFRLDQLKKNHGNRFPRIATRRTHPRILKNRDLSSSATVSWDKEDKGRYLGRESGG</sequence>